<feature type="non-terminal residue" evidence="2">
    <location>
        <position position="144"/>
    </location>
</feature>
<proteinExistence type="predicted"/>
<keyword evidence="3" id="KW-1185">Reference proteome</keyword>
<reference evidence="2" key="1">
    <citation type="submission" date="2019-04" db="EMBL/GenBank/DDBJ databases">
        <authorList>
            <person name="Alioto T."/>
            <person name="Alioto T."/>
        </authorList>
    </citation>
    <scope>NUCLEOTIDE SEQUENCE [LARGE SCALE GENOMIC DNA]</scope>
</reference>
<name>A0A5E4CT13_MARMO</name>
<evidence type="ECO:0000256" key="1">
    <source>
        <dbReference type="SAM" id="MobiDB-lite"/>
    </source>
</evidence>
<feature type="non-terminal residue" evidence="2">
    <location>
        <position position="1"/>
    </location>
</feature>
<gene>
    <name evidence="2" type="ORF">MONAX_5E008928</name>
</gene>
<sequence length="144" mass="15679">EIEVRSQRSPEIQEGGGREMEKANQDQGQEVRDDSRMMEEWGGPSNGKVVSVKPLEIQGELTAPSWASNREPCAMRPCALRNFCSGPYPVLNQHSPAAGVLTLLSSLMQAAMLLLPDSTHLPDNGVMKGLDEQHLPSSPGSRDQ</sequence>
<feature type="region of interest" description="Disordered" evidence="1">
    <location>
        <begin position="124"/>
        <end position="144"/>
    </location>
</feature>
<feature type="compositionally biased region" description="Basic and acidic residues" evidence="1">
    <location>
        <begin position="16"/>
        <end position="39"/>
    </location>
</feature>
<comment type="caution">
    <text evidence="2">The sequence shown here is derived from an EMBL/GenBank/DDBJ whole genome shotgun (WGS) entry which is preliminary data.</text>
</comment>
<dbReference type="Proteomes" id="UP000335636">
    <property type="component" value="Unassembled WGS sequence"/>
</dbReference>
<evidence type="ECO:0000313" key="3">
    <source>
        <dbReference type="Proteomes" id="UP000335636"/>
    </source>
</evidence>
<evidence type="ECO:0000313" key="2">
    <source>
        <dbReference type="EMBL" id="VTJ84945.1"/>
    </source>
</evidence>
<dbReference type="AlphaFoldDB" id="A0A5E4CT13"/>
<accession>A0A5E4CT13</accession>
<organism evidence="2 3">
    <name type="scientific">Marmota monax</name>
    <name type="common">Woodchuck</name>
    <dbReference type="NCBI Taxonomy" id="9995"/>
    <lineage>
        <taxon>Eukaryota</taxon>
        <taxon>Metazoa</taxon>
        <taxon>Chordata</taxon>
        <taxon>Craniata</taxon>
        <taxon>Vertebrata</taxon>
        <taxon>Euteleostomi</taxon>
        <taxon>Mammalia</taxon>
        <taxon>Eutheria</taxon>
        <taxon>Euarchontoglires</taxon>
        <taxon>Glires</taxon>
        <taxon>Rodentia</taxon>
        <taxon>Sciuromorpha</taxon>
        <taxon>Sciuridae</taxon>
        <taxon>Xerinae</taxon>
        <taxon>Marmotini</taxon>
        <taxon>Marmota</taxon>
    </lineage>
</organism>
<feature type="region of interest" description="Disordered" evidence="1">
    <location>
        <begin position="1"/>
        <end position="49"/>
    </location>
</feature>
<protein>
    <submittedName>
        <fullName evidence="2">Uncharacterized protein</fullName>
    </submittedName>
</protein>
<dbReference type="EMBL" id="CABDUW010001990">
    <property type="protein sequence ID" value="VTJ84945.1"/>
    <property type="molecule type" value="Genomic_DNA"/>
</dbReference>
<feature type="compositionally biased region" description="Polar residues" evidence="1">
    <location>
        <begin position="135"/>
        <end position="144"/>
    </location>
</feature>